<name>A0A9P9E7S5_9HYPO</name>
<dbReference type="GO" id="GO:0005576">
    <property type="term" value="C:extracellular region"/>
    <property type="evidence" value="ECO:0007669"/>
    <property type="project" value="InterPro"/>
</dbReference>
<evidence type="ECO:0008006" key="3">
    <source>
        <dbReference type="Google" id="ProtNLM"/>
    </source>
</evidence>
<gene>
    <name evidence="1" type="ORF">EDB81DRAFT_763454</name>
</gene>
<sequence length="296" mass="32174">MWKDRCLFQAILHSLLCFCDIKARFTKRLRENIARLLRMKLFHIFHALGSNLGVIACWGTRDHERPDRSPGESALPMLSPRNLAREAFPQFCKGESYEKRATASDISYKGNVGTDGNYGCNLMLVQNHLATLYDYTVTFTNGAALAQRCVCWLKIGPHGGINGFFQGNQVLEFSLPGHSRQVLAIDTDSQGGCACDNPRVPVTEYGQFASTWLEFDIANAANGGWSGADASCLVSALYGLDIPGLQVCSYDMCSTVNPDGTGTNAYIGGMENEDGIGLNIPPGQVRLVVTVGYGGV</sequence>
<reference evidence="1" key="1">
    <citation type="journal article" date="2021" name="Nat. Commun.">
        <title>Genetic determinants of endophytism in the Arabidopsis root mycobiome.</title>
        <authorList>
            <person name="Mesny F."/>
            <person name="Miyauchi S."/>
            <person name="Thiergart T."/>
            <person name="Pickel B."/>
            <person name="Atanasova L."/>
            <person name="Karlsson M."/>
            <person name="Huettel B."/>
            <person name="Barry K.W."/>
            <person name="Haridas S."/>
            <person name="Chen C."/>
            <person name="Bauer D."/>
            <person name="Andreopoulos W."/>
            <person name="Pangilinan J."/>
            <person name="LaButti K."/>
            <person name="Riley R."/>
            <person name="Lipzen A."/>
            <person name="Clum A."/>
            <person name="Drula E."/>
            <person name="Henrissat B."/>
            <person name="Kohler A."/>
            <person name="Grigoriev I.V."/>
            <person name="Martin F.M."/>
            <person name="Hacquard S."/>
        </authorList>
    </citation>
    <scope>NUCLEOTIDE SEQUENCE</scope>
    <source>
        <strain evidence="1">MPI-CAGE-AT-0147</strain>
    </source>
</reference>
<accession>A0A9P9E7S5</accession>
<evidence type="ECO:0000313" key="1">
    <source>
        <dbReference type="EMBL" id="KAH7132970.1"/>
    </source>
</evidence>
<dbReference type="InterPro" id="IPR038903">
    <property type="entry name" value="Allergen_Asp_f_4"/>
</dbReference>
<dbReference type="Proteomes" id="UP000738349">
    <property type="component" value="Unassembled WGS sequence"/>
</dbReference>
<organism evidence="1 2">
    <name type="scientific">Dactylonectria macrodidyma</name>
    <dbReference type="NCBI Taxonomy" id="307937"/>
    <lineage>
        <taxon>Eukaryota</taxon>
        <taxon>Fungi</taxon>
        <taxon>Dikarya</taxon>
        <taxon>Ascomycota</taxon>
        <taxon>Pezizomycotina</taxon>
        <taxon>Sordariomycetes</taxon>
        <taxon>Hypocreomycetidae</taxon>
        <taxon>Hypocreales</taxon>
        <taxon>Nectriaceae</taxon>
        <taxon>Dactylonectria</taxon>
    </lineage>
</organism>
<comment type="caution">
    <text evidence="1">The sequence shown here is derived from an EMBL/GenBank/DDBJ whole genome shotgun (WGS) entry which is preliminary data.</text>
</comment>
<dbReference type="PANTHER" id="PTHR42039">
    <property type="entry name" value="PUTATIVE (AFU_ORTHOLOGUE AFUA_3G02940)-RELATED"/>
    <property type="match status" value="1"/>
</dbReference>
<dbReference type="PANTHER" id="PTHR42039:SF1">
    <property type="entry name" value="PUTATIVE (AFU_ORTHOLOGUE AFUA_3G02940)-RELATED"/>
    <property type="match status" value="1"/>
</dbReference>
<dbReference type="GO" id="GO:0019863">
    <property type="term" value="F:IgE binding"/>
    <property type="evidence" value="ECO:0007669"/>
    <property type="project" value="InterPro"/>
</dbReference>
<dbReference type="AlphaFoldDB" id="A0A9P9E7S5"/>
<protein>
    <recommendedName>
        <fullName evidence="3">Allergen Asp f 4</fullName>
    </recommendedName>
</protein>
<dbReference type="OrthoDB" id="118256at2759"/>
<evidence type="ECO:0000313" key="2">
    <source>
        <dbReference type="Proteomes" id="UP000738349"/>
    </source>
</evidence>
<dbReference type="Pfam" id="PF25312">
    <property type="entry name" value="Allergen_Asp_f_4"/>
    <property type="match status" value="1"/>
</dbReference>
<proteinExistence type="predicted"/>
<dbReference type="EMBL" id="JAGMUV010000016">
    <property type="protein sequence ID" value="KAH7132970.1"/>
    <property type="molecule type" value="Genomic_DNA"/>
</dbReference>
<keyword evidence="2" id="KW-1185">Reference proteome</keyword>